<dbReference type="SUPFAM" id="SSF48576">
    <property type="entry name" value="Terpenoid synthases"/>
    <property type="match status" value="1"/>
</dbReference>
<dbReference type="AlphaFoldDB" id="A0A8S4RVS6"/>
<dbReference type="Pfam" id="PF00348">
    <property type="entry name" value="polyprenyl_synt"/>
    <property type="match status" value="1"/>
</dbReference>
<dbReference type="PROSITE" id="PS00444">
    <property type="entry name" value="POLYPRENYL_SYNTHASE_2"/>
    <property type="match status" value="1"/>
</dbReference>
<accession>A0A8S4RVS6</accession>
<dbReference type="PANTHER" id="PTHR12001:SF44">
    <property type="entry name" value="GERANYLGERANYL PYROPHOSPHATE SYNTHASE"/>
    <property type="match status" value="1"/>
</dbReference>
<dbReference type="Gene3D" id="1.10.600.10">
    <property type="entry name" value="Farnesyl Diphosphate Synthase"/>
    <property type="match status" value="1"/>
</dbReference>
<name>A0A8S4RVS6_9NEOP</name>
<dbReference type="SFLD" id="SFLDS00005">
    <property type="entry name" value="Isoprenoid_Synthase_Type_I"/>
    <property type="match status" value="1"/>
</dbReference>
<keyword evidence="1" id="KW-0479">Metal-binding</keyword>
<proteinExistence type="inferred from homology"/>
<dbReference type="CDD" id="cd00685">
    <property type="entry name" value="Trans_IPPS_HT"/>
    <property type="match status" value="1"/>
</dbReference>
<evidence type="ECO:0000256" key="1">
    <source>
        <dbReference type="ARBA" id="ARBA00022723"/>
    </source>
</evidence>
<dbReference type="InterPro" id="IPR008949">
    <property type="entry name" value="Isoprenoid_synthase_dom_sf"/>
</dbReference>
<comment type="similarity">
    <text evidence="3">Belongs to the FPP/GGPP synthase family.</text>
</comment>
<evidence type="ECO:0000256" key="2">
    <source>
        <dbReference type="ARBA" id="ARBA00022842"/>
    </source>
</evidence>
<dbReference type="GO" id="GO:0046872">
    <property type="term" value="F:metal ion binding"/>
    <property type="evidence" value="ECO:0007669"/>
    <property type="project" value="UniProtKB-KW"/>
</dbReference>
<comment type="caution">
    <text evidence="4">The sequence shown here is derived from an EMBL/GenBank/DDBJ whole genome shotgun (WGS) entry which is preliminary data.</text>
</comment>
<dbReference type="InterPro" id="IPR000092">
    <property type="entry name" value="Polyprenyl_synt"/>
</dbReference>
<gene>
    <name evidence="4" type="primary">jg16239</name>
    <name evidence="4" type="ORF">PAEG_LOCUS18237</name>
</gene>
<protein>
    <submittedName>
        <fullName evidence="4">Jg16239 protein</fullName>
    </submittedName>
</protein>
<dbReference type="InterPro" id="IPR033749">
    <property type="entry name" value="Polyprenyl_synt_CS"/>
</dbReference>
<dbReference type="GO" id="GO:0004659">
    <property type="term" value="F:prenyltransferase activity"/>
    <property type="evidence" value="ECO:0007669"/>
    <property type="project" value="InterPro"/>
</dbReference>
<dbReference type="GO" id="GO:0008299">
    <property type="term" value="P:isoprenoid biosynthetic process"/>
    <property type="evidence" value="ECO:0007669"/>
    <property type="project" value="InterPro"/>
</dbReference>
<keyword evidence="2" id="KW-0460">Magnesium</keyword>
<dbReference type="GO" id="GO:0042811">
    <property type="term" value="P:pheromone biosynthetic process"/>
    <property type="evidence" value="ECO:0007669"/>
    <property type="project" value="UniProtKB-ARBA"/>
</dbReference>
<evidence type="ECO:0000256" key="3">
    <source>
        <dbReference type="RuleBase" id="RU004466"/>
    </source>
</evidence>
<dbReference type="PANTHER" id="PTHR12001">
    <property type="entry name" value="GERANYLGERANYL PYROPHOSPHATE SYNTHASE"/>
    <property type="match status" value="1"/>
</dbReference>
<evidence type="ECO:0000313" key="4">
    <source>
        <dbReference type="EMBL" id="CAH2241850.1"/>
    </source>
</evidence>
<reference evidence="4" key="1">
    <citation type="submission" date="2022-03" db="EMBL/GenBank/DDBJ databases">
        <authorList>
            <person name="Lindestad O."/>
        </authorList>
    </citation>
    <scope>NUCLEOTIDE SEQUENCE</scope>
</reference>
<sequence>MDSETFCDNSEIFLEKELLAPYTHLLKVRGKQLRVKIPLAFNHWLRLSEGKLREIVDTVNMLHVGSLLIDDIQDNSTVRRGLPSAHCVYGLPLTINTSVHVTILVLKRVLKLGPKATELYTDIFLEVIRGQGIDIYWRDNFICPTEEEYKNMVKQKTGHMFLMAVRLCEQFSEYEHDLRELVLQMGLYFQIRDDYCNLTQQEALEEWPGLEDKQVNKVASFCEDITEGKFSLPIIHAMKTSEGKEILSILRQRTQDVQLKKYCVSLLEKAGSLKYTRNVLSELDRSARAEVARLGGNPAMEAVLDELLSWKY</sequence>
<evidence type="ECO:0000313" key="5">
    <source>
        <dbReference type="Proteomes" id="UP000838756"/>
    </source>
</evidence>
<keyword evidence="5" id="KW-1185">Reference proteome</keyword>
<dbReference type="EMBL" id="CAKXAJ010025590">
    <property type="protein sequence ID" value="CAH2241850.1"/>
    <property type="molecule type" value="Genomic_DNA"/>
</dbReference>
<dbReference type="Proteomes" id="UP000838756">
    <property type="component" value="Unassembled WGS sequence"/>
</dbReference>
<organism evidence="4 5">
    <name type="scientific">Pararge aegeria aegeria</name>
    <dbReference type="NCBI Taxonomy" id="348720"/>
    <lineage>
        <taxon>Eukaryota</taxon>
        <taxon>Metazoa</taxon>
        <taxon>Ecdysozoa</taxon>
        <taxon>Arthropoda</taxon>
        <taxon>Hexapoda</taxon>
        <taxon>Insecta</taxon>
        <taxon>Pterygota</taxon>
        <taxon>Neoptera</taxon>
        <taxon>Endopterygota</taxon>
        <taxon>Lepidoptera</taxon>
        <taxon>Glossata</taxon>
        <taxon>Ditrysia</taxon>
        <taxon>Papilionoidea</taxon>
        <taxon>Nymphalidae</taxon>
        <taxon>Satyrinae</taxon>
        <taxon>Satyrini</taxon>
        <taxon>Parargina</taxon>
        <taxon>Pararge</taxon>
    </lineage>
</organism>
<dbReference type="PROSITE" id="PS00723">
    <property type="entry name" value="POLYPRENYL_SYNTHASE_1"/>
    <property type="match status" value="1"/>
</dbReference>
<keyword evidence="3" id="KW-0808">Transferase</keyword>
<dbReference type="OrthoDB" id="6921389at2759"/>